<proteinExistence type="predicted"/>
<protein>
    <submittedName>
        <fullName evidence="4">SseB family protein</fullName>
    </submittedName>
</protein>
<comment type="caution">
    <text evidence="4">The sequence shown here is derived from an EMBL/GenBank/DDBJ whole genome shotgun (WGS) entry which is preliminary data.</text>
</comment>
<evidence type="ECO:0000256" key="1">
    <source>
        <dbReference type="SAM" id="MobiDB-lite"/>
    </source>
</evidence>
<name>A0A8I0FV64_9ACTN</name>
<feature type="domain" description="SseB protein N-terminal" evidence="2">
    <location>
        <begin position="34"/>
        <end position="138"/>
    </location>
</feature>
<evidence type="ECO:0000313" key="4">
    <source>
        <dbReference type="EMBL" id="MBD1271214.1"/>
    </source>
</evidence>
<dbReference type="AlphaFoldDB" id="A0A8I0FV64"/>
<reference evidence="4" key="2">
    <citation type="submission" date="2020-09" db="EMBL/GenBank/DDBJ databases">
        <title>Novel species in genus Aeromicrobium.</title>
        <authorList>
            <person name="Zhang G."/>
        </authorList>
    </citation>
    <scope>NUCLEOTIDE SEQUENCE</scope>
    <source>
        <strain evidence="4">SSW1-57</strain>
    </source>
</reference>
<dbReference type="Pfam" id="PF07179">
    <property type="entry name" value="SseB"/>
    <property type="match status" value="1"/>
</dbReference>
<evidence type="ECO:0000259" key="2">
    <source>
        <dbReference type="Pfam" id="PF07179"/>
    </source>
</evidence>
<accession>A0A8I0FV64</accession>
<dbReference type="EMBL" id="JACWMT010000002">
    <property type="protein sequence ID" value="MBD1270654.1"/>
    <property type="molecule type" value="Genomic_DNA"/>
</dbReference>
<organism evidence="4 7">
    <name type="scientific">Aeromicrobium tamlense</name>
    <dbReference type="NCBI Taxonomy" id="375541"/>
    <lineage>
        <taxon>Bacteria</taxon>
        <taxon>Bacillati</taxon>
        <taxon>Actinomycetota</taxon>
        <taxon>Actinomycetes</taxon>
        <taxon>Propionibacteriales</taxon>
        <taxon>Nocardioidaceae</taxon>
        <taxon>Aeromicrobium</taxon>
    </lineage>
</organism>
<dbReference type="EMBL" id="JACWMT010000003">
    <property type="protein sequence ID" value="MBD1271214.1"/>
    <property type="molecule type" value="Genomic_DNA"/>
</dbReference>
<evidence type="ECO:0000313" key="7">
    <source>
        <dbReference type="Proteomes" id="UP000659061"/>
    </source>
</evidence>
<gene>
    <name evidence="5" type="ORF">BJ975_001419</name>
    <name evidence="3" type="ORF">IDH50_10465</name>
    <name evidence="4" type="ORF">IDH50_13295</name>
</gene>
<dbReference type="EMBL" id="JACBZN010000001">
    <property type="protein sequence ID" value="NYI38044.1"/>
    <property type="molecule type" value="Genomic_DNA"/>
</dbReference>
<feature type="region of interest" description="Disordered" evidence="1">
    <location>
        <begin position="1"/>
        <end position="29"/>
    </location>
</feature>
<reference evidence="5 6" key="1">
    <citation type="submission" date="2020-07" db="EMBL/GenBank/DDBJ databases">
        <title>Sequencing the genomes of 1000 actinobacteria strains.</title>
        <authorList>
            <person name="Klenk H.-P."/>
        </authorList>
    </citation>
    <scope>NUCLEOTIDE SEQUENCE [LARGE SCALE GENOMIC DNA]</scope>
    <source>
        <strain evidence="5 6">DSM 19087</strain>
    </source>
</reference>
<dbReference type="InterPro" id="IPR009839">
    <property type="entry name" value="SseB_N"/>
</dbReference>
<evidence type="ECO:0000313" key="6">
    <source>
        <dbReference type="Proteomes" id="UP000587211"/>
    </source>
</evidence>
<evidence type="ECO:0000313" key="5">
    <source>
        <dbReference type="EMBL" id="NYI38044.1"/>
    </source>
</evidence>
<dbReference type="Proteomes" id="UP000659061">
    <property type="component" value="Unassembled WGS sequence"/>
</dbReference>
<dbReference type="Proteomes" id="UP000587211">
    <property type="component" value="Unassembled WGS sequence"/>
</dbReference>
<feature type="compositionally biased region" description="Gly residues" evidence="1">
    <location>
        <begin position="1"/>
        <end position="11"/>
    </location>
</feature>
<evidence type="ECO:0000313" key="3">
    <source>
        <dbReference type="EMBL" id="MBD1270654.1"/>
    </source>
</evidence>
<sequence>MSHGDSFGGGRSLAEPAFPDDDGGLDPSLDLTDDTTVLATIGTARVFVPVVAVLGELATDGSDKNSDMAAVLMTGADGRTALLAFTSLETMSRWNPESRPVPVHGRDAARAALADGASAMLLDLGQPTFGVIETEDLEHVAAEHVLVRTPAGTAWIEPVGGSVDEG</sequence>
<keyword evidence="6" id="KW-1185">Reference proteome</keyword>
<dbReference type="RefSeq" id="WP_179424491.1">
    <property type="nucleotide sequence ID" value="NZ_BAAAMP010000001.1"/>
</dbReference>